<evidence type="ECO:0000313" key="3">
    <source>
        <dbReference type="Proteomes" id="UP001175226"/>
    </source>
</evidence>
<gene>
    <name evidence="2" type="ORF">EV421DRAFT_1781603</name>
</gene>
<keyword evidence="3" id="KW-1185">Reference proteome</keyword>
<organism evidence="2 3">
    <name type="scientific">Armillaria borealis</name>
    <dbReference type="NCBI Taxonomy" id="47425"/>
    <lineage>
        <taxon>Eukaryota</taxon>
        <taxon>Fungi</taxon>
        <taxon>Dikarya</taxon>
        <taxon>Basidiomycota</taxon>
        <taxon>Agaricomycotina</taxon>
        <taxon>Agaricomycetes</taxon>
        <taxon>Agaricomycetidae</taxon>
        <taxon>Agaricales</taxon>
        <taxon>Marasmiineae</taxon>
        <taxon>Physalacriaceae</taxon>
        <taxon>Armillaria</taxon>
    </lineage>
</organism>
<feature type="chain" id="PRO_5041400905" description="Secreted protein" evidence="1">
    <location>
        <begin position="24"/>
        <end position="75"/>
    </location>
</feature>
<evidence type="ECO:0008006" key="4">
    <source>
        <dbReference type="Google" id="ProtNLM"/>
    </source>
</evidence>
<dbReference type="Proteomes" id="UP001175226">
    <property type="component" value="Unassembled WGS sequence"/>
</dbReference>
<proteinExistence type="predicted"/>
<reference evidence="2" key="1">
    <citation type="submission" date="2023-06" db="EMBL/GenBank/DDBJ databases">
        <authorList>
            <consortium name="Lawrence Berkeley National Laboratory"/>
            <person name="Ahrendt S."/>
            <person name="Sahu N."/>
            <person name="Indic B."/>
            <person name="Wong-Bajracharya J."/>
            <person name="Merenyi Z."/>
            <person name="Ke H.-M."/>
            <person name="Monk M."/>
            <person name="Kocsube S."/>
            <person name="Drula E."/>
            <person name="Lipzen A."/>
            <person name="Balint B."/>
            <person name="Henrissat B."/>
            <person name="Andreopoulos B."/>
            <person name="Martin F.M."/>
            <person name="Harder C.B."/>
            <person name="Rigling D."/>
            <person name="Ford K.L."/>
            <person name="Foster G.D."/>
            <person name="Pangilinan J."/>
            <person name="Papanicolaou A."/>
            <person name="Barry K."/>
            <person name="LaButti K."/>
            <person name="Viragh M."/>
            <person name="Koriabine M."/>
            <person name="Yan M."/>
            <person name="Riley R."/>
            <person name="Champramary S."/>
            <person name="Plett K.L."/>
            <person name="Tsai I.J."/>
            <person name="Slot J."/>
            <person name="Sipos G."/>
            <person name="Plett J."/>
            <person name="Nagy L.G."/>
            <person name="Grigoriev I.V."/>
        </authorList>
    </citation>
    <scope>NUCLEOTIDE SEQUENCE</scope>
    <source>
        <strain evidence="2">FPL87.14</strain>
    </source>
</reference>
<dbReference type="AlphaFoldDB" id="A0AA39JUW4"/>
<evidence type="ECO:0000313" key="2">
    <source>
        <dbReference type="EMBL" id="KAK0449380.1"/>
    </source>
</evidence>
<dbReference type="EMBL" id="JAUEPT010000008">
    <property type="protein sequence ID" value="KAK0449380.1"/>
    <property type="molecule type" value="Genomic_DNA"/>
</dbReference>
<keyword evidence="1" id="KW-0732">Signal</keyword>
<feature type="signal peptide" evidence="1">
    <location>
        <begin position="1"/>
        <end position="23"/>
    </location>
</feature>
<comment type="caution">
    <text evidence="2">The sequence shown here is derived from an EMBL/GenBank/DDBJ whole genome shotgun (WGS) entry which is preliminary data.</text>
</comment>
<protein>
    <recommendedName>
        <fullName evidence="4">Secreted protein</fullName>
    </recommendedName>
</protein>
<name>A0AA39JUW4_9AGAR</name>
<sequence>MRLRIISCLNIFLWCSGAPSVQMIPSWRNLQGPRDDNLPSFIGITGTSITCSQLMRVRLKNHRRTWQTLFSESFC</sequence>
<evidence type="ECO:0000256" key="1">
    <source>
        <dbReference type="SAM" id="SignalP"/>
    </source>
</evidence>
<accession>A0AA39JUW4</accession>